<reference evidence="5 6" key="1">
    <citation type="journal article" date="2010" name="Stand. Genomic Sci.">
        <title>Complete genome sequence of Nocardiopsis dassonvillei type strain (IMRU 509).</title>
        <authorList>
            <person name="Sun H."/>
            <person name="Lapidus A."/>
            <person name="Nolan M."/>
            <person name="Lucas S."/>
            <person name="Del Rio T.G."/>
            <person name="Tice H."/>
            <person name="Cheng J.F."/>
            <person name="Tapia R."/>
            <person name="Han C."/>
            <person name="Goodwin L."/>
            <person name="Pitluck S."/>
            <person name="Pagani I."/>
            <person name="Ivanova N."/>
            <person name="Mavromatis K."/>
            <person name="Mikhailova N."/>
            <person name="Pati A."/>
            <person name="Chen A."/>
            <person name="Palaniappan K."/>
            <person name="Land M."/>
            <person name="Hauser L."/>
            <person name="Chang Y.J."/>
            <person name="Jeffries C.D."/>
            <person name="Djao O.D."/>
            <person name="Rohde M."/>
            <person name="Sikorski J."/>
            <person name="Goker M."/>
            <person name="Woyke T."/>
            <person name="Bristow J."/>
            <person name="Eisen J.A."/>
            <person name="Markowitz V."/>
            <person name="Hugenholtz P."/>
            <person name="Kyrpides N.C."/>
            <person name="Klenk H.P."/>
        </authorList>
    </citation>
    <scope>NUCLEOTIDE SEQUENCE [LARGE SCALE GENOMIC DNA]</scope>
    <source>
        <strain evidence="6">ATCC 23218 / DSM 43111 / CIP 107115 / JCM 7437 / KCTC 9190 / NBRC 14626 / NCTC 10488 / NRRL B-5397 / IMRU 509</strain>
    </source>
</reference>
<keyword evidence="3" id="KW-0949">S-adenosyl-L-methionine</keyword>
<evidence type="ECO:0000259" key="4">
    <source>
        <dbReference type="Pfam" id="PF13649"/>
    </source>
</evidence>
<protein>
    <submittedName>
        <fullName evidence="5">Methyltransferase type 11</fullName>
    </submittedName>
</protein>
<dbReference type="PANTHER" id="PTHR43464:SF19">
    <property type="entry name" value="UBIQUINONE BIOSYNTHESIS O-METHYLTRANSFERASE, MITOCHONDRIAL"/>
    <property type="match status" value="1"/>
</dbReference>
<dbReference type="eggNOG" id="COG2227">
    <property type="taxonomic scope" value="Bacteria"/>
</dbReference>
<feature type="domain" description="Methyltransferase" evidence="4">
    <location>
        <begin position="46"/>
        <end position="124"/>
    </location>
</feature>
<dbReference type="HOGENOM" id="CLU_056435_4_3_11"/>
<dbReference type="STRING" id="446468.Ndas_3562"/>
<dbReference type="SUPFAM" id="SSF53335">
    <property type="entry name" value="S-adenosyl-L-methionine-dependent methyltransferases"/>
    <property type="match status" value="1"/>
</dbReference>
<dbReference type="InterPro" id="IPR041698">
    <property type="entry name" value="Methyltransf_25"/>
</dbReference>
<evidence type="ECO:0000256" key="1">
    <source>
        <dbReference type="ARBA" id="ARBA00022603"/>
    </source>
</evidence>
<dbReference type="GO" id="GO:0032259">
    <property type="term" value="P:methylation"/>
    <property type="evidence" value="ECO:0007669"/>
    <property type="project" value="UniProtKB-KW"/>
</dbReference>
<dbReference type="Pfam" id="PF13649">
    <property type="entry name" value="Methyltransf_25"/>
    <property type="match status" value="1"/>
</dbReference>
<gene>
    <name evidence="5" type="ordered locus">Ndas_3562</name>
</gene>
<dbReference type="GO" id="GO:0008168">
    <property type="term" value="F:methyltransferase activity"/>
    <property type="evidence" value="ECO:0007669"/>
    <property type="project" value="UniProtKB-KW"/>
</dbReference>
<dbReference type="EMBL" id="CP002040">
    <property type="protein sequence ID" value="ADH68963.1"/>
    <property type="molecule type" value="Genomic_DNA"/>
</dbReference>
<evidence type="ECO:0000313" key="6">
    <source>
        <dbReference type="Proteomes" id="UP000002219"/>
    </source>
</evidence>
<name>D7B4G8_NOCDD</name>
<evidence type="ECO:0000256" key="3">
    <source>
        <dbReference type="ARBA" id="ARBA00022691"/>
    </source>
</evidence>
<dbReference type="AlphaFoldDB" id="D7B4G8"/>
<dbReference type="Gene3D" id="3.40.50.150">
    <property type="entry name" value="Vaccinia Virus protein VP39"/>
    <property type="match status" value="1"/>
</dbReference>
<keyword evidence="1 5" id="KW-0489">Methyltransferase</keyword>
<dbReference type="PANTHER" id="PTHR43464">
    <property type="entry name" value="METHYLTRANSFERASE"/>
    <property type="match status" value="1"/>
</dbReference>
<organism evidence="5 6">
    <name type="scientific">Nocardiopsis dassonvillei (strain ATCC 23218 / DSM 43111 / CIP 107115 / JCM 7437 / KCTC 9190 / NBRC 14626 / NCTC 10488 / NRRL B-5397 / IMRU 509)</name>
    <name type="common">Actinomadura dassonvillei</name>
    <dbReference type="NCBI Taxonomy" id="446468"/>
    <lineage>
        <taxon>Bacteria</taxon>
        <taxon>Bacillati</taxon>
        <taxon>Actinomycetota</taxon>
        <taxon>Actinomycetes</taxon>
        <taxon>Streptosporangiales</taxon>
        <taxon>Nocardiopsidaceae</taxon>
        <taxon>Nocardiopsis</taxon>
    </lineage>
</organism>
<dbReference type="KEGG" id="nda:Ndas_3562"/>
<dbReference type="Proteomes" id="UP000002219">
    <property type="component" value="Chromosome 1"/>
</dbReference>
<sequence>MTKYAWMYRLGLTPWERYGAAGGAAQLGALLDRETRERSTGPGRALDIGCGRGQFTPELARRGWEAVGVDIVPEAVEAARRKGPAEVAYVVGDVTGLESSGLGAFDLFLDIGCFQGLDTDQRAAEGRGVTALAAPGATLLMLAFGPSRYRRLVEGVAQAQIEAAFPGWELLTAEDARTSGLGWPMNRTSPRWYRFRRTTG</sequence>
<proteinExistence type="predicted"/>
<evidence type="ECO:0000313" key="5">
    <source>
        <dbReference type="EMBL" id="ADH68963.1"/>
    </source>
</evidence>
<evidence type="ECO:0000256" key="2">
    <source>
        <dbReference type="ARBA" id="ARBA00022679"/>
    </source>
</evidence>
<dbReference type="InterPro" id="IPR029063">
    <property type="entry name" value="SAM-dependent_MTases_sf"/>
</dbReference>
<keyword evidence="6" id="KW-1185">Reference proteome</keyword>
<dbReference type="CDD" id="cd02440">
    <property type="entry name" value="AdoMet_MTases"/>
    <property type="match status" value="1"/>
</dbReference>
<keyword evidence="2" id="KW-0808">Transferase</keyword>
<accession>D7B4G8</accession>